<dbReference type="NCBIfam" id="TIGR00468">
    <property type="entry name" value="pheS"/>
    <property type="match status" value="1"/>
</dbReference>
<dbReference type="EC" id="6.1.1.20" evidence="13"/>
<evidence type="ECO:0000256" key="8">
    <source>
        <dbReference type="ARBA" id="ARBA00022840"/>
    </source>
</evidence>
<dbReference type="InterPro" id="IPR002319">
    <property type="entry name" value="Phenylalanyl-tRNA_Synthase"/>
</dbReference>
<dbReference type="KEGG" id="pmb:A9601_14691"/>
<evidence type="ECO:0000256" key="4">
    <source>
        <dbReference type="ARBA" id="ARBA00022490"/>
    </source>
</evidence>
<dbReference type="GO" id="GO:0005524">
    <property type="term" value="F:ATP binding"/>
    <property type="evidence" value="ECO:0007669"/>
    <property type="project" value="UniProtKB-UniRule"/>
</dbReference>
<dbReference type="InterPro" id="IPR004188">
    <property type="entry name" value="Phe-tRNA_ligase_II_N"/>
</dbReference>
<dbReference type="AlphaFoldDB" id="A2BSJ1"/>
<keyword evidence="5 13" id="KW-0436">Ligase</keyword>
<feature type="domain" description="Aminoacyl-transfer RNA synthetases class-II family profile" evidence="14">
    <location>
        <begin position="126"/>
        <end position="322"/>
    </location>
</feature>
<dbReference type="FunFam" id="3.30.930.10:FF:000003">
    <property type="entry name" value="Phenylalanine--tRNA ligase alpha subunit"/>
    <property type="match status" value="1"/>
</dbReference>
<dbReference type="InterPro" id="IPR045864">
    <property type="entry name" value="aa-tRNA-synth_II/BPL/LPL"/>
</dbReference>
<dbReference type="InterPro" id="IPR022911">
    <property type="entry name" value="Phe_tRNA_ligase_alpha1_bac"/>
</dbReference>
<dbReference type="GO" id="GO:0000287">
    <property type="term" value="F:magnesium ion binding"/>
    <property type="evidence" value="ECO:0007669"/>
    <property type="project" value="UniProtKB-UniRule"/>
</dbReference>
<evidence type="ECO:0000313" key="15">
    <source>
        <dbReference type="EMBL" id="ABM70752.1"/>
    </source>
</evidence>
<dbReference type="GO" id="GO:0000049">
    <property type="term" value="F:tRNA binding"/>
    <property type="evidence" value="ECO:0007669"/>
    <property type="project" value="InterPro"/>
</dbReference>
<dbReference type="SUPFAM" id="SSF55681">
    <property type="entry name" value="Class II aaRS and biotin synthetases"/>
    <property type="match status" value="1"/>
</dbReference>
<keyword evidence="11 13" id="KW-0030">Aminoacyl-tRNA synthetase</keyword>
<dbReference type="eggNOG" id="COG0016">
    <property type="taxonomic scope" value="Bacteria"/>
</dbReference>
<keyword evidence="10 13" id="KW-0648">Protein biosynthesis</keyword>
<keyword evidence="7 13" id="KW-0547">Nucleotide-binding</keyword>
<dbReference type="HAMAP" id="MF_00281">
    <property type="entry name" value="Phe_tRNA_synth_alpha1"/>
    <property type="match status" value="1"/>
</dbReference>
<evidence type="ECO:0000256" key="7">
    <source>
        <dbReference type="ARBA" id="ARBA00022741"/>
    </source>
</evidence>
<dbReference type="Pfam" id="PF02912">
    <property type="entry name" value="Phe_tRNA-synt_N"/>
    <property type="match status" value="1"/>
</dbReference>
<dbReference type="PROSITE" id="PS50862">
    <property type="entry name" value="AA_TRNA_LIGASE_II"/>
    <property type="match status" value="1"/>
</dbReference>
<dbReference type="CDD" id="cd00496">
    <property type="entry name" value="PheRS_alpha_core"/>
    <property type="match status" value="1"/>
</dbReference>
<dbReference type="Proteomes" id="UP000002590">
    <property type="component" value="Chromosome"/>
</dbReference>
<comment type="cofactor">
    <cofactor evidence="13">
        <name>Mg(2+)</name>
        <dbReference type="ChEBI" id="CHEBI:18420"/>
    </cofactor>
    <text evidence="13">Binds 2 magnesium ions per tetramer.</text>
</comment>
<dbReference type="GO" id="GO:0006432">
    <property type="term" value="P:phenylalanyl-tRNA aminoacylation"/>
    <property type="evidence" value="ECO:0007669"/>
    <property type="project" value="UniProtKB-UniRule"/>
</dbReference>
<comment type="catalytic activity">
    <reaction evidence="12 13">
        <text>tRNA(Phe) + L-phenylalanine + ATP = L-phenylalanyl-tRNA(Phe) + AMP + diphosphate + H(+)</text>
        <dbReference type="Rhea" id="RHEA:19413"/>
        <dbReference type="Rhea" id="RHEA-COMP:9668"/>
        <dbReference type="Rhea" id="RHEA-COMP:9699"/>
        <dbReference type="ChEBI" id="CHEBI:15378"/>
        <dbReference type="ChEBI" id="CHEBI:30616"/>
        <dbReference type="ChEBI" id="CHEBI:33019"/>
        <dbReference type="ChEBI" id="CHEBI:58095"/>
        <dbReference type="ChEBI" id="CHEBI:78442"/>
        <dbReference type="ChEBI" id="CHEBI:78531"/>
        <dbReference type="ChEBI" id="CHEBI:456215"/>
        <dbReference type="EC" id="6.1.1.20"/>
    </reaction>
</comment>
<dbReference type="GO" id="GO:0005737">
    <property type="term" value="C:cytoplasm"/>
    <property type="evidence" value="ECO:0007669"/>
    <property type="project" value="UniProtKB-SubCell"/>
</dbReference>
<evidence type="ECO:0000256" key="3">
    <source>
        <dbReference type="ARBA" id="ARBA00011209"/>
    </source>
</evidence>
<sequence>MILIFTISVSQIESLSQIEGKLNNLSLAAKKNIDNLNTHEELDQLKVSLLGKKGDLSVILKTMGQLSATDRPIVGQKANLIKINLQELITEKKNQLNSEALDKKIKTEKIDVTIPAIGTPPGKKHPLISTQDEIIDIFCGLGYSVESGPEIETDFYNFESLNIPKNHPARDMQDTFYLDENQLLRTHTSPVQIRYLENNPPPVRIIAPGRVYRRDAVDATHSPVFNQVEVLCIDQDINFSHLRGTVLTFLKAFFGDIPVRFRASYFPFTEPSAEVDVQWKGKWLEVMGCGMVDPKVLEKLGIDSEKWTGFAAGLGVERFCMVRHQIDDIRKFYTNDIRFLEQF</sequence>
<name>A2BSJ1_PROMS</name>
<dbReference type="HOGENOM" id="CLU_025086_0_1_3"/>
<comment type="subunit">
    <text evidence="3 13">Tetramer of two alpha and two beta subunits.</text>
</comment>
<dbReference type="STRING" id="146891.A9601_14691"/>
<dbReference type="PANTHER" id="PTHR11538">
    <property type="entry name" value="PHENYLALANYL-TRNA SYNTHETASE"/>
    <property type="match status" value="1"/>
</dbReference>
<organism evidence="15 16">
    <name type="scientific">Prochlorococcus marinus (strain AS9601)</name>
    <dbReference type="NCBI Taxonomy" id="146891"/>
    <lineage>
        <taxon>Bacteria</taxon>
        <taxon>Bacillati</taxon>
        <taxon>Cyanobacteriota</taxon>
        <taxon>Cyanophyceae</taxon>
        <taxon>Synechococcales</taxon>
        <taxon>Prochlorococcaceae</taxon>
        <taxon>Prochlorococcus</taxon>
    </lineage>
</organism>
<dbReference type="InterPro" id="IPR006195">
    <property type="entry name" value="aa-tRNA-synth_II"/>
</dbReference>
<dbReference type="SUPFAM" id="SSF46589">
    <property type="entry name" value="tRNA-binding arm"/>
    <property type="match status" value="1"/>
</dbReference>
<dbReference type="PANTHER" id="PTHR11538:SF41">
    <property type="entry name" value="PHENYLALANINE--TRNA LIGASE, MITOCHONDRIAL"/>
    <property type="match status" value="1"/>
</dbReference>
<reference evidence="15 16" key="1">
    <citation type="journal article" date="2007" name="PLoS Genet.">
        <title>Patterns and implications of gene gain and loss in the evolution of Prochlorococcus.</title>
        <authorList>
            <person name="Kettler G.C."/>
            <person name="Martiny A.C."/>
            <person name="Huang K."/>
            <person name="Zucker J."/>
            <person name="Coleman M.L."/>
            <person name="Rodrigue S."/>
            <person name="Chen F."/>
            <person name="Lapidus A."/>
            <person name="Ferriera S."/>
            <person name="Johnson J."/>
            <person name="Steglich C."/>
            <person name="Church G.M."/>
            <person name="Richardson P."/>
            <person name="Chisholm S.W."/>
        </authorList>
    </citation>
    <scope>NUCLEOTIDE SEQUENCE [LARGE SCALE GENOMIC DNA]</scope>
    <source>
        <strain evidence="15 16">AS9601</strain>
    </source>
</reference>
<keyword evidence="9 13" id="KW-0460">Magnesium</keyword>
<protein>
    <recommendedName>
        <fullName evidence="13">Phenylalanine--tRNA ligase alpha subunit</fullName>
        <ecNumber evidence="13">6.1.1.20</ecNumber>
    </recommendedName>
    <alternativeName>
        <fullName evidence="13">Phenylalanyl-tRNA synthetase alpha subunit</fullName>
        <shortName evidence="13">PheRS</shortName>
    </alternativeName>
</protein>
<evidence type="ECO:0000259" key="14">
    <source>
        <dbReference type="PROSITE" id="PS50862"/>
    </source>
</evidence>
<keyword evidence="4 13" id="KW-0963">Cytoplasm</keyword>
<gene>
    <name evidence="13 15" type="primary">pheS</name>
    <name evidence="15" type="ordered locus">A9601_14691</name>
</gene>
<accession>A2BSJ1</accession>
<evidence type="ECO:0000256" key="11">
    <source>
        <dbReference type="ARBA" id="ARBA00023146"/>
    </source>
</evidence>
<comment type="subcellular location">
    <subcellularLocation>
        <location evidence="1 13">Cytoplasm</location>
    </subcellularLocation>
</comment>
<evidence type="ECO:0000313" key="16">
    <source>
        <dbReference type="Proteomes" id="UP000002590"/>
    </source>
</evidence>
<evidence type="ECO:0000256" key="6">
    <source>
        <dbReference type="ARBA" id="ARBA00022723"/>
    </source>
</evidence>
<evidence type="ECO:0000256" key="10">
    <source>
        <dbReference type="ARBA" id="ARBA00022917"/>
    </source>
</evidence>
<dbReference type="GO" id="GO:0004826">
    <property type="term" value="F:phenylalanine-tRNA ligase activity"/>
    <property type="evidence" value="ECO:0007669"/>
    <property type="project" value="UniProtKB-UniRule"/>
</dbReference>
<dbReference type="Gene3D" id="3.30.930.10">
    <property type="entry name" value="Bira Bifunctional Protein, Domain 2"/>
    <property type="match status" value="1"/>
</dbReference>
<evidence type="ECO:0000256" key="13">
    <source>
        <dbReference type="HAMAP-Rule" id="MF_00281"/>
    </source>
</evidence>
<evidence type="ECO:0000256" key="5">
    <source>
        <dbReference type="ARBA" id="ARBA00022598"/>
    </source>
</evidence>
<evidence type="ECO:0000256" key="12">
    <source>
        <dbReference type="ARBA" id="ARBA00049255"/>
    </source>
</evidence>
<dbReference type="Pfam" id="PF01409">
    <property type="entry name" value="tRNA-synt_2d"/>
    <property type="match status" value="1"/>
</dbReference>
<keyword evidence="6 13" id="KW-0479">Metal-binding</keyword>
<evidence type="ECO:0000256" key="1">
    <source>
        <dbReference type="ARBA" id="ARBA00004496"/>
    </source>
</evidence>
<dbReference type="EMBL" id="CP000551">
    <property type="protein sequence ID" value="ABM70752.1"/>
    <property type="molecule type" value="Genomic_DNA"/>
</dbReference>
<comment type="similarity">
    <text evidence="2 13">Belongs to the class-II aminoacyl-tRNA synthetase family. Phe-tRNA synthetase alpha subunit type 1 subfamily.</text>
</comment>
<evidence type="ECO:0000256" key="2">
    <source>
        <dbReference type="ARBA" id="ARBA00010207"/>
    </source>
</evidence>
<dbReference type="InterPro" id="IPR010978">
    <property type="entry name" value="tRNA-bd_arm"/>
</dbReference>
<evidence type="ECO:0000256" key="9">
    <source>
        <dbReference type="ARBA" id="ARBA00022842"/>
    </source>
</evidence>
<proteinExistence type="inferred from homology"/>
<keyword evidence="8 13" id="KW-0067">ATP-binding</keyword>
<dbReference type="InterPro" id="IPR004529">
    <property type="entry name" value="Phe-tRNA-synth_IIc_asu"/>
</dbReference>
<feature type="binding site" evidence="13">
    <location>
        <position position="270"/>
    </location>
    <ligand>
        <name>Mg(2+)</name>
        <dbReference type="ChEBI" id="CHEBI:18420"/>
        <note>shared with beta subunit</note>
    </ligand>
</feature>